<proteinExistence type="predicted"/>
<dbReference type="EMBL" id="JABBGJ010000080">
    <property type="protein sequence ID" value="NMM04293.1"/>
    <property type="molecule type" value="Genomic_DNA"/>
</dbReference>
<accession>A0A848IT70</accession>
<sequence length="59" mass="6811">MDYRQLNRPERGVALAYLQLSGYSCAQVTQLVSRWMARKPLVKHCRAPEHVFCTTLYGP</sequence>
<name>A0A848IT70_9BURK</name>
<dbReference type="AlphaFoldDB" id="A0A848IT70"/>
<comment type="caution">
    <text evidence="1">The sequence shown here is derived from an EMBL/GenBank/DDBJ whole genome shotgun (WGS) entry which is preliminary data.</text>
</comment>
<reference evidence="1 2" key="1">
    <citation type="submission" date="2020-04" db="EMBL/GenBank/DDBJ databases">
        <title>Paraburkholderia sp. RP-4-7 isolated from soil.</title>
        <authorList>
            <person name="Dahal R.H."/>
        </authorList>
    </citation>
    <scope>NUCLEOTIDE SEQUENCE [LARGE SCALE GENOMIC DNA]</scope>
    <source>
        <strain evidence="1 2">RP-4-7</strain>
    </source>
</reference>
<gene>
    <name evidence="1" type="ORF">HHL24_41400</name>
</gene>
<dbReference type="RefSeq" id="WP_169491051.1">
    <property type="nucleotide sequence ID" value="NZ_JABBGJ010000080.1"/>
</dbReference>
<dbReference type="PROSITE" id="PS51257">
    <property type="entry name" value="PROKAR_LIPOPROTEIN"/>
    <property type="match status" value="1"/>
</dbReference>
<organism evidence="1 2">
    <name type="scientific">Paraburkholderia polaris</name>
    <dbReference type="NCBI Taxonomy" id="2728848"/>
    <lineage>
        <taxon>Bacteria</taxon>
        <taxon>Pseudomonadati</taxon>
        <taxon>Pseudomonadota</taxon>
        <taxon>Betaproteobacteria</taxon>
        <taxon>Burkholderiales</taxon>
        <taxon>Burkholderiaceae</taxon>
        <taxon>Paraburkholderia</taxon>
    </lineage>
</organism>
<dbReference type="Proteomes" id="UP000544134">
    <property type="component" value="Unassembled WGS sequence"/>
</dbReference>
<evidence type="ECO:0000313" key="2">
    <source>
        <dbReference type="Proteomes" id="UP000544134"/>
    </source>
</evidence>
<evidence type="ECO:0000313" key="1">
    <source>
        <dbReference type="EMBL" id="NMM04293.1"/>
    </source>
</evidence>
<keyword evidence="2" id="KW-1185">Reference proteome</keyword>
<protein>
    <submittedName>
        <fullName evidence="1">Uncharacterized protein</fullName>
    </submittedName>
</protein>